<accession>A0A839ATF4</accession>
<sequence>MRKHIYIIAVLIFLVSCTSNTMYKKPENLIPKDTMVSFLTEMYIASSAKNIKNKFLRKEKNYVMYVYKKYKIDSARFDVSNAYYTSKIEDYTEVLNKVKSNIDSIQEIYEERKEVKDSINSKKKLLLDDEIIIEKLERKNTKLQ</sequence>
<dbReference type="EMBL" id="JACGLS010000004">
    <property type="protein sequence ID" value="MBA6156911.1"/>
    <property type="molecule type" value="Genomic_DNA"/>
</dbReference>
<dbReference type="InterPro" id="IPR025381">
    <property type="entry name" value="DUF4296"/>
</dbReference>
<comment type="caution">
    <text evidence="2">The sequence shown here is derived from an EMBL/GenBank/DDBJ whole genome shotgun (WGS) entry which is preliminary data.</text>
</comment>
<dbReference type="AlphaFoldDB" id="A0A839ATF4"/>
<proteinExistence type="predicted"/>
<evidence type="ECO:0000259" key="1">
    <source>
        <dbReference type="Pfam" id="PF14129"/>
    </source>
</evidence>
<keyword evidence="3" id="KW-1185">Reference proteome</keyword>
<dbReference type="PROSITE" id="PS51257">
    <property type="entry name" value="PROKAR_LIPOPROTEIN"/>
    <property type="match status" value="1"/>
</dbReference>
<gene>
    <name evidence="2" type="ORF">H3Z83_10320</name>
</gene>
<protein>
    <submittedName>
        <fullName evidence="2">DUF4296 domain-containing protein</fullName>
    </submittedName>
</protein>
<dbReference type="RefSeq" id="WP_182125408.1">
    <property type="nucleotide sequence ID" value="NZ_JACGLS010000004.1"/>
</dbReference>
<name>A0A839ATF4_9FLAO</name>
<evidence type="ECO:0000313" key="3">
    <source>
        <dbReference type="Proteomes" id="UP000563906"/>
    </source>
</evidence>
<feature type="domain" description="DUF4296" evidence="1">
    <location>
        <begin position="26"/>
        <end position="106"/>
    </location>
</feature>
<evidence type="ECO:0000313" key="2">
    <source>
        <dbReference type="EMBL" id="MBA6156911.1"/>
    </source>
</evidence>
<reference evidence="2 3" key="1">
    <citation type="submission" date="2020-07" db="EMBL/GenBank/DDBJ databases">
        <title>Bacterium isolated from marine sediment.</title>
        <authorList>
            <person name="Shang D."/>
            <person name="Du Z.-J."/>
        </authorList>
    </citation>
    <scope>NUCLEOTIDE SEQUENCE [LARGE SCALE GENOMIC DNA]</scope>
    <source>
        <strain evidence="2 3">S7007</strain>
    </source>
</reference>
<dbReference type="Proteomes" id="UP000563906">
    <property type="component" value="Unassembled WGS sequence"/>
</dbReference>
<dbReference type="Pfam" id="PF14129">
    <property type="entry name" value="DUF4296"/>
    <property type="match status" value="1"/>
</dbReference>
<organism evidence="2 3">
    <name type="scientific">Tenacibaculum pelagium</name>
    <dbReference type="NCBI Taxonomy" id="2759527"/>
    <lineage>
        <taxon>Bacteria</taxon>
        <taxon>Pseudomonadati</taxon>
        <taxon>Bacteroidota</taxon>
        <taxon>Flavobacteriia</taxon>
        <taxon>Flavobacteriales</taxon>
        <taxon>Flavobacteriaceae</taxon>
        <taxon>Tenacibaculum</taxon>
    </lineage>
</organism>